<dbReference type="Pfam" id="PF17373">
    <property type="entry name" value="DUF5395"/>
    <property type="match status" value="1"/>
</dbReference>
<reference evidence="1" key="1">
    <citation type="submission" date="2020-12" db="EMBL/GenBank/DDBJ databases">
        <title>Desulfobium dissulfuricans gen. nov., sp. nov., a novel mesophilic, sulfate-reducing bacterium isolated from a deep-sea hydrothermal vent.</title>
        <authorList>
            <person name="Hashimoto Y."/>
            <person name="Tame A."/>
            <person name="Sawayama S."/>
            <person name="Miyazaki J."/>
            <person name="Takai K."/>
            <person name="Nakagawa S."/>
        </authorList>
    </citation>
    <scope>NUCLEOTIDE SEQUENCE</scope>
    <source>
        <strain evidence="1">GF1</strain>
    </source>
</reference>
<accession>A0A915U2N2</accession>
<evidence type="ECO:0000313" key="1">
    <source>
        <dbReference type="EMBL" id="BCO09675.1"/>
    </source>
</evidence>
<dbReference type="Proteomes" id="UP001063350">
    <property type="component" value="Chromosome"/>
</dbReference>
<dbReference type="KEGG" id="ddu:GF1_20510"/>
<keyword evidence="2" id="KW-1185">Reference proteome</keyword>
<organism evidence="1 2">
    <name type="scientific">Desulfolithobacter dissulfuricans</name>
    <dbReference type="NCBI Taxonomy" id="2795293"/>
    <lineage>
        <taxon>Bacteria</taxon>
        <taxon>Pseudomonadati</taxon>
        <taxon>Thermodesulfobacteriota</taxon>
        <taxon>Desulfobulbia</taxon>
        <taxon>Desulfobulbales</taxon>
        <taxon>Desulfobulbaceae</taxon>
        <taxon>Desulfolithobacter</taxon>
    </lineage>
</organism>
<proteinExistence type="predicted"/>
<protein>
    <submittedName>
        <fullName evidence="1">Uncharacterized protein</fullName>
    </submittedName>
</protein>
<name>A0A915U2N2_9BACT</name>
<dbReference type="InterPro" id="IPR035157">
    <property type="entry name" value="DUF5395"/>
</dbReference>
<evidence type="ECO:0000313" key="2">
    <source>
        <dbReference type="Proteomes" id="UP001063350"/>
    </source>
</evidence>
<dbReference type="EMBL" id="AP024233">
    <property type="protein sequence ID" value="BCO09675.1"/>
    <property type="molecule type" value="Genomic_DNA"/>
</dbReference>
<sequence>MFTRWKAKIKRTEKNRKTIELILGHDGRNWTLSGDQLASLSAPTLDELDRKLESALEHAWKQEPLEVFMTSDNEMIPGWMRPFMNHYFNRILELPLRYS</sequence>
<dbReference type="AlphaFoldDB" id="A0A915U2N2"/>
<gene>
    <name evidence="1" type="ORF">GF1_20510</name>
</gene>
<dbReference type="RefSeq" id="WP_267926427.1">
    <property type="nucleotide sequence ID" value="NZ_AP024233.1"/>
</dbReference>